<gene>
    <name evidence="3" type="ORF">C2L65_44730</name>
</gene>
<evidence type="ECO:0000313" key="3">
    <source>
        <dbReference type="EMBL" id="AUT66698.1"/>
    </source>
</evidence>
<protein>
    <submittedName>
        <fullName evidence="3">SDR family oxidoreductase</fullName>
    </submittedName>
</protein>
<organism evidence="3 4">
    <name type="scientific">Paraburkholderia terrae</name>
    <dbReference type="NCBI Taxonomy" id="311230"/>
    <lineage>
        <taxon>Bacteria</taxon>
        <taxon>Pseudomonadati</taxon>
        <taxon>Pseudomonadota</taxon>
        <taxon>Betaproteobacteria</taxon>
        <taxon>Burkholderiales</taxon>
        <taxon>Burkholderiaceae</taxon>
        <taxon>Paraburkholderia</taxon>
    </lineage>
</organism>
<dbReference type="Pfam" id="PF00106">
    <property type="entry name" value="adh_short"/>
    <property type="match status" value="1"/>
</dbReference>
<dbReference type="PRINTS" id="PR00081">
    <property type="entry name" value="GDHRDH"/>
</dbReference>
<dbReference type="InterPro" id="IPR002347">
    <property type="entry name" value="SDR_fam"/>
</dbReference>
<dbReference type="EMBL" id="CP026114">
    <property type="protein sequence ID" value="AUT66698.1"/>
    <property type="molecule type" value="Genomic_DNA"/>
</dbReference>
<dbReference type="Gene3D" id="3.40.50.720">
    <property type="entry name" value="NAD(P)-binding Rossmann-like Domain"/>
    <property type="match status" value="1"/>
</dbReference>
<evidence type="ECO:0000256" key="1">
    <source>
        <dbReference type="ARBA" id="ARBA00006484"/>
    </source>
</evidence>
<keyword evidence="2" id="KW-0560">Oxidoreductase</keyword>
<dbReference type="SUPFAM" id="SSF51735">
    <property type="entry name" value="NAD(P)-binding Rossmann-fold domains"/>
    <property type="match status" value="1"/>
</dbReference>
<dbReference type="OrthoDB" id="9806974at2"/>
<reference evidence="3 4" key="1">
    <citation type="submission" date="2018-01" db="EMBL/GenBank/DDBJ databases">
        <title>Species boundaries and ecological features among Paraburkholderia terrae DSMZ17804T, P. hospita DSMZ17164T and P. caribensis DSMZ13236T.</title>
        <authorList>
            <person name="Pratama A.A."/>
        </authorList>
    </citation>
    <scope>NUCLEOTIDE SEQUENCE [LARGE SCALE GENOMIC DNA]</scope>
    <source>
        <strain evidence="3 4">DSM 17804</strain>
    </source>
</reference>
<dbReference type="Pfam" id="PF13561">
    <property type="entry name" value="adh_short_C2"/>
    <property type="match status" value="1"/>
</dbReference>
<dbReference type="AlphaFoldDB" id="A0A2I8F4P9"/>
<dbReference type="Proteomes" id="UP000243502">
    <property type="component" value="Chromosome 4"/>
</dbReference>
<dbReference type="PANTHER" id="PTHR43639:SF1">
    <property type="entry name" value="SHORT-CHAIN DEHYDROGENASE_REDUCTASE FAMILY PROTEIN"/>
    <property type="match status" value="1"/>
</dbReference>
<evidence type="ECO:0000313" key="4">
    <source>
        <dbReference type="Proteomes" id="UP000243502"/>
    </source>
</evidence>
<dbReference type="PANTHER" id="PTHR43639">
    <property type="entry name" value="OXIDOREDUCTASE, SHORT-CHAIN DEHYDROGENASE/REDUCTASE FAMILY (AFU_ORTHOLOGUE AFUA_5G02870)"/>
    <property type="match status" value="1"/>
</dbReference>
<accession>A0A2I8F4P9</accession>
<proteinExistence type="inferred from homology"/>
<comment type="similarity">
    <text evidence="1">Belongs to the short-chain dehydrogenases/reductases (SDR) family.</text>
</comment>
<dbReference type="GO" id="GO:0016491">
    <property type="term" value="F:oxidoreductase activity"/>
    <property type="evidence" value="ECO:0007669"/>
    <property type="project" value="UniProtKB-KW"/>
</dbReference>
<dbReference type="PROSITE" id="PS51257">
    <property type="entry name" value="PROKAR_LIPOPROTEIN"/>
    <property type="match status" value="1"/>
</dbReference>
<evidence type="ECO:0000256" key="2">
    <source>
        <dbReference type="ARBA" id="ARBA00023002"/>
    </source>
</evidence>
<dbReference type="InterPro" id="IPR036291">
    <property type="entry name" value="NAD(P)-bd_dom_sf"/>
</dbReference>
<dbReference type="KEGG" id="pter:C2L65_44730"/>
<dbReference type="RefSeq" id="WP_052426984.1">
    <property type="nucleotide sequence ID" value="NZ_CP026114.1"/>
</dbReference>
<name>A0A2I8F4P9_9BURK</name>
<sequence>MTDHKSMPPLAVITGGAGHIGLACARRFRDYRVLITDLRPEAVDSAVSTLQAEGVNAVAMPADITRHADAKALAEAAHDMGGFSVLVHAAGVAPPTPPEIIYAVNLYGTINILEAFEPLVHPGVVGVCVASMAGHRTLGHRFDSLLLEPEQGPAELARLIEAEAPSTPKHRLAYATSKRGTILQVQRRAFAWGQRQGRLLSVSPGVLGDTAMGARRQENLDHSGNDSPLGRLGSASDIAEVVRFVTSPAASLMTGVDLLVDGGYLAAADHQFEADRREKWHALEF</sequence>